<evidence type="ECO:0000313" key="3">
    <source>
        <dbReference type="Proteomes" id="UP000238479"/>
    </source>
</evidence>
<dbReference type="PANTHER" id="PTHR44259:SF93">
    <property type="entry name" value="PROTEIN, PUTATIVE (DUF295)-RELATED"/>
    <property type="match status" value="1"/>
</dbReference>
<name>A0A2P6QX82_ROSCH</name>
<dbReference type="AlphaFoldDB" id="A0A2P6QX82"/>
<dbReference type="Gramene" id="PRQ38797">
    <property type="protein sequence ID" value="PRQ38797"/>
    <property type="gene ID" value="RchiOBHm_Chr4g0417931"/>
</dbReference>
<keyword evidence="3" id="KW-1185">Reference proteome</keyword>
<feature type="domain" description="KIB1-4 beta-propeller" evidence="1">
    <location>
        <begin position="94"/>
        <end position="403"/>
    </location>
</feature>
<accession>A0A2P6QX82</accession>
<dbReference type="Proteomes" id="UP000238479">
    <property type="component" value="Chromosome 4"/>
</dbReference>
<gene>
    <name evidence="2" type="ORF">RchiOBHm_Chr4g0417931</name>
</gene>
<dbReference type="InterPro" id="IPR050942">
    <property type="entry name" value="F-box_BR-signaling"/>
</dbReference>
<dbReference type="EMBL" id="PDCK01000042">
    <property type="protein sequence ID" value="PRQ38797.1"/>
    <property type="molecule type" value="Genomic_DNA"/>
</dbReference>
<proteinExistence type="predicted"/>
<dbReference type="PANTHER" id="PTHR44259">
    <property type="entry name" value="OS07G0183000 PROTEIN-RELATED"/>
    <property type="match status" value="1"/>
</dbReference>
<sequence>MALTTKDCSVDSSSDWANLPESLLFLILDKLFVSMHHVWFAAVCKEWRAVSIQYHQETNRCPQTLCPMLMIPSEYKPQNKLTLYDVFQRKEYSKIEFPGPSLERLHDIECLDLVSNIHGWWFRRGWSSHEAAYITTLANLFMNVAIRLPAFHVSLMRQDYWCSRIILSADPILNPDDFMVLILNKGCATVPLAFTKAGQKFWSCYTERDGVCFEDAIFHQGQAYAIGVGGSVFSLQLNDHSKLLDKLELAPPLGLDYDADRELTLESSNGELLDEEELNTGTAMVIHCRYPPKKILLAPSLGSEADKEYLVESTKGELLHVRKFYNEDGEKKHQEFKVYKVVLDGKDGGSMVQHVEVNSIGDDAIFIDEHHHSFSVLASKIPRCQPNSIYFTLTSRHRDILIYIYDLEAGTLTLDHGKTAQYSWNMLIEPSIWVVPPVS</sequence>
<evidence type="ECO:0000313" key="2">
    <source>
        <dbReference type="EMBL" id="PRQ38797.1"/>
    </source>
</evidence>
<protein>
    <recommendedName>
        <fullName evidence="1">KIB1-4 beta-propeller domain-containing protein</fullName>
    </recommendedName>
</protein>
<organism evidence="2 3">
    <name type="scientific">Rosa chinensis</name>
    <name type="common">China rose</name>
    <dbReference type="NCBI Taxonomy" id="74649"/>
    <lineage>
        <taxon>Eukaryota</taxon>
        <taxon>Viridiplantae</taxon>
        <taxon>Streptophyta</taxon>
        <taxon>Embryophyta</taxon>
        <taxon>Tracheophyta</taxon>
        <taxon>Spermatophyta</taxon>
        <taxon>Magnoliopsida</taxon>
        <taxon>eudicotyledons</taxon>
        <taxon>Gunneridae</taxon>
        <taxon>Pentapetalae</taxon>
        <taxon>rosids</taxon>
        <taxon>fabids</taxon>
        <taxon>Rosales</taxon>
        <taxon>Rosaceae</taxon>
        <taxon>Rosoideae</taxon>
        <taxon>Rosoideae incertae sedis</taxon>
        <taxon>Rosa</taxon>
    </lineage>
</organism>
<comment type="caution">
    <text evidence="2">The sequence shown here is derived from an EMBL/GenBank/DDBJ whole genome shotgun (WGS) entry which is preliminary data.</text>
</comment>
<evidence type="ECO:0000259" key="1">
    <source>
        <dbReference type="Pfam" id="PF03478"/>
    </source>
</evidence>
<reference evidence="2 3" key="1">
    <citation type="journal article" date="2018" name="Nat. Genet.">
        <title>The Rosa genome provides new insights in the design of modern roses.</title>
        <authorList>
            <person name="Bendahmane M."/>
        </authorList>
    </citation>
    <scope>NUCLEOTIDE SEQUENCE [LARGE SCALE GENOMIC DNA]</scope>
    <source>
        <strain evidence="3">cv. Old Blush</strain>
    </source>
</reference>
<dbReference type="Pfam" id="PF03478">
    <property type="entry name" value="Beta-prop_KIB1-4"/>
    <property type="match status" value="1"/>
</dbReference>
<dbReference type="InterPro" id="IPR005174">
    <property type="entry name" value="KIB1-4_b-propeller"/>
</dbReference>